<feature type="transmembrane region" description="Helical" evidence="1">
    <location>
        <begin position="127"/>
        <end position="149"/>
    </location>
</feature>
<keyword evidence="3" id="KW-1185">Reference proteome</keyword>
<dbReference type="AlphaFoldDB" id="A0A521ELK0"/>
<dbReference type="RefSeq" id="WP_142715587.1">
    <property type="nucleotide sequence ID" value="NZ_FXTH01000017.1"/>
</dbReference>
<evidence type="ECO:0000313" key="2">
    <source>
        <dbReference type="EMBL" id="SMO84331.1"/>
    </source>
</evidence>
<dbReference type="Proteomes" id="UP000317593">
    <property type="component" value="Unassembled WGS sequence"/>
</dbReference>
<feature type="transmembrane region" description="Helical" evidence="1">
    <location>
        <begin position="184"/>
        <end position="203"/>
    </location>
</feature>
<dbReference type="EMBL" id="FXTH01000017">
    <property type="protein sequence ID" value="SMO84331.1"/>
    <property type="molecule type" value="Genomic_DNA"/>
</dbReference>
<proteinExistence type="predicted"/>
<gene>
    <name evidence="2" type="ORF">SAMN06265218_1178</name>
</gene>
<feature type="transmembrane region" description="Helical" evidence="1">
    <location>
        <begin position="21"/>
        <end position="44"/>
    </location>
</feature>
<sequence>MDTQTSERVDSIRDSQPIVDSYFYIGLALFMIVIAIIGFWNNYFGPFFFGSLDAHWLIHVHVVVFGAWLVLFPGQAILASKDEINFHQQIGSYFGILWGILLLILGFIVTFAVIAPGIGEEHEVKNYAVPLIASLGDLLAFAILLAAAILYRKKPAIHKRFMVLATASLMEAPVARIAREVGMPEGFLVLVLVSLSPVFIAMGYDRWKQGRIHKIYWIGLGFLFFKLTRFIWAAESDWWLASSEWLIENIYPIINSII</sequence>
<accession>A0A521ELK0</accession>
<feature type="transmembrane region" description="Helical" evidence="1">
    <location>
        <begin position="90"/>
        <end position="115"/>
    </location>
</feature>
<keyword evidence="1" id="KW-1133">Transmembrane helix</keyword>
<reference evidence="2 3" key="1">
    <citation type="submission" date="2017-05" db="EMBL/GenBank/DDBJ databases">
        <authorList>
            <person name="Varghese N."/>
            <person name="Submissions S."/>
        </authorList>
    </citation>
    <scope>NUCLEOTIDE SEQUENCE [LARGE SCALE GENOMIC DNA]</scope>
    <source>
        <strain evidence="2 3">DSM 21194</strain>
    </source>
</reference>
<feature type="transmembrane region" description="Helical" evidence="1">
    <location>
        <begin position="215"/>
        <end position="234"/>
    </location>
</feature>
<organism evidence="2 3">
    <name type="scientific">Fodinibius sediminis</name>
    <dbReference type="NCBI Taxonomy" id="1214077"/>
    <lineage>
        <taxon>Bacteria</taxon>
        <taxon>Pseudomonadati</taxon>
        <taxon>Balneolota</taxon>
        <taxon>Balneolia</taxon>
        <taxon>Balneolales</taxon>
        <taxon>Balneolaceae</taxon>
        <taxon>Fodinibius</taxon>
    </lineage>
</organism>
<feature type="transmembrane region" description="Helical" evidence="1">
    <location>
        <begin position="56"/>
        <end position="78"/>
    </location>
</feature>
<name>A0A521ELK0_9BACT</name>
<keyword evidence="1" id="KW-0812">Transmembrane</keyword>
<dbReference type="OrthoDB" id="822156at2"/>
<protein>
    <submittedName>
        <fullName evidence="2">Uncharacterized protein</fullName>
    </submittedName>
</protein>
<keyword evidence="1" id="KW-0472">Membrane</keyword>
<evidence type="ECO:0000313" key="3">
    <source>
        <dbReference type="Proteomes" id="UP000317593"/>
    </source>
</evidence>
<evidence type="ECO:0000256" key="1">
    <source>
        <dbReference type="SAM" id="Phobius"/>
    </source>
</evidence>